<gene>
    <name evidence="1" type="ORF">DXG03_003617</name>
</gene>
<dbReference type="AlphaFoldDB" id="A0A9P7G4S6"/>
<organism evidence="1 2">
    <name type="scientific">Asterophora parasitica</name>
    <dbReference type="NCBI Taxonomy" id="117018"/>
    <lineage>
        <taxon>Eukaryota</taxon>
        <taxon>Fungi</taxon>
        <taxon>Dikarya</taxon>
        <taxon>Basidiomycota</taxon>
        <taxon>Agaricomycotina</taxon>
        <taxon>Agaricomycetes</taxon>
        <taxon>Agaricomycetidae</taxon>
        <taxon>Agaricales</taxon>
        <taxon>Tricholomatineae</taxon>
        <taxon>Lyophyllaceae</taxon>
        <taxon>Asterophora</taxon>
    </lineage>
</organism>
<sequence length="295" mass="32841">MADDRTLEYAGCVHTLAPPTRLDIRRLEHHLRHDELFQLLLARSGGAVPLTLSVQVGDSDSPGESDAATKLVTGLVNPHTRRLKELKLSLPAALLDVLLVQPSGTLPFDHLEGVVLEYPVRGVAEGSPLRGVFRDAPRLKSFSICGKLPAYTLELPWMHTIGTADGSRRILQRSLTIQSNIDITICETALLPFLGRTPPLTHLTLIWWVPLDAMKALLRATPCITHLHFVPGKTIEVFKLLWSADLIPQLEGLTVVCYPNMWEEVVEILGLRGLTGRLREVHVSTFFRKNVDLWD</sequence>
<proteinExistence type="predicted"/>
<keyword evidence="2" id="KW-1185">Reference proteome</keyword>
<protein>
    <submittedName>
        <fullName evidence="1">Uncharacterized protein</fullName>
    </submittedName>
</protein>
<evidence type="ECO:0000313" key="1">
    <source>
        <dbReference type="EMBL" id="KAG5642093.1"/>
    </source>
</evidence>
<reference evidence="1" key="2">
    <citation type="submission" date="2021-10" db="EMBL/GenBank/DDBJ databases">
        <title>Phylogenomics reveals ancestral predisposition of the termite-cultivated fungus Termitomyces towards a domesticated lifestyle.</title>
        <authorList>
            <person name="Auxier B."/>
            <person name="Grum-Grzhimaylo A."/>
            <person name="Cardenas M.E."/>
            <person name="Lodge J.D."/>
            <person name="Laessoe T."/>
            <person name="Pedersen O."/>
            <person name="Smith M.E."/>
            <person name="Kuyper T.W."/>
            <person name="Franco-Molano E.A."/>
            <person name="Baroni T.J."/>
            <person name="Aanen D.K."/>
        </authorList>
    </citation>
    <scope>NUCLEOTIDE SEQUENCE</scope>
    <source>
        <strain evidence="1">AP01</strain>
        <tissue evidence="1">Mycelium</tissue>
    </source>
</reference>
<name>A0A9P7G4S6_9AGAR</name>
<evidence type="ECO:0000313" key="2">
    <source>
        <dbReference type="Proteomes" id="UP000775547"/>
    </source>
</evidence>
<dbReference type="EMBL" id="JABCKV010000217">
    <property type="protein sequence ID" value="KAG5642093.1"/>
    <property type="molecule type" value="Genomic_DNA"/>
</dbReference>
<reference evidence="1" key="1">
    <citation type="submission" date="2020-07" db="EMBL/GenBank/DDBJ databases">
        <authorList>
            <person name="Nieuwenhuis M."/>
            <person name="Van De Peppel L.J.J."/>
        </authorList>
    </citation>
    <scope>NUCLEOTIDE SEQUENCE</scope>
    <source>
        <strain evidence="1">AP01</strain>
        <tissue evidence="1">Mycelium</tissue>
    </source>
</reference>
<comment type="caution">
    <text evidence="1">The sequence shown here is derived from an EMBL/GenBank/DDBJ whole genome shotgun (WGS) entry which is preliminary data.</text>
</comment>
<dbReference type="Proteomes" id="UP000775547">
    <property type="component" value="Unassembled WGS sequence"/>
</dbReference>
<dbReference type="OrthoDB" id="3042049at2759"/>
<accession>A0A9P7G4S6</accession>